<reference evidence="2 3" key="1">
    <citation type="submission" date="2016-09" db="EMBL/GenBank/DDBJ databases">
        <title>Pseudonocardia autotrophica DSM535, a candidate organism with high potential of specific P450 cytochromes.</title>
        <authorList>
            <person name="Grumaz C."/>
            <person name="Vainshtein Y."/>
            <person name="Kirstahler P."/>
            <person name="Sohn K."/>
        </authorList>
    </citation>
    <scope>NUCLEOTIDE SEQUENCE [LARGE SCALE GENOMIC DNA]</scope>
    <source>
        <strain evidence="2 3">DSM 535</strain>
    </source>
</reference>
<dbReference type="Gene3D" id="3.30.420.10">
    <property type="entry name" value="Ribonuclease H-like superfamily/Ribonuclease H"/>
    <property type="match status" value="1"/>
</dbReference>
<dbReference type="OrthoDB" id="4762736at2"/>
<dbReference type="GO" id="GO:0003676">
    <property type="term" value="F:nucleic acid binding"/>
    <property type="evidence" value="ECO:0007669"/>
    <property type="project" value="InterPro"/>
</dbReference>
<name>A0A1Y2MLF5_PSEAH</name>
<proteinExistence type="predicted"/>
<organism evidence="2 3">
    <name type="scientific">Pseudonocardia autotrophica</name>
    <name type="common">Amycolata autotrophica</name>
    <name type="synonym">Nocardia autotrophica</name>
    <dbReference type="NCBI Taxonomy" id="2074"/>
    <lineage>
        <taxon>Bacteria</taxon>
        <taxon>Bacillati</taxon>
        <taxon>Actinomycetota</taxon>
        <taxon>Actinomycetes</taxon>
        <taxon>Pseudonocardiales</taxon>
        <taxon>Pseudonocardiaceae</taxon>
        <taxon>Pseudonocardia</taxon>
    </lineage>
</organism>
<keyword evidence="2" id="KW-0378">Hydrolase</keyword>
<comment type="caution">
    <text evidence="2">The sequence shown here is derived from an EMBL/GenBank/DDBJ whole genome shotgun (WGS) entry which is preliminary data.</text>
</comment>
<feature type="domain" description="Exonuclease" evidence="1">
    <location>
        <begin position="6"/>
        <end position="186"/>
    </location>
</feature>
<sequence>MNSTRHIVVVDTETNGLDPRRHQAVEVAWWNLTTNERGMFIPTHNVSEVLANADVKALQINRYVDRIADQVPSVDSHERGKFAQQLDGCTLAGSNPAFDAAMVEKLLRPRHTLQINGKPVTTWRQPWHHRMLDLSNYAAGMLALNDLPGLAKVCELLDVDPGDHTAEADVTATGECFNKLFARAASERELTVAELS</sequence>
<dbReference type="AlphaFoldDB" id="A0A1Y2MLF5"/>
<dbReference type="InterPro" id="IPR036397">
    <property type="entry name" value="RNaseH_sf"/>
</dbReference>
<gene>
    <name evidence="2" type="ORF">BG845_05595</name>
</gene>
<keyword evidence="3" id="KW-1185">Reference proteome</keyword>
<dbReference type="GO" id="GO:0004527">
    <property type="term" value="F:exonuclease activity"/>
    <property type="evidence" value="ECO:0007669"/>
    <property type="project" value="UniProtKB-KW"/>
</dbReference>
<evidence type="ECO:0000313" key="2">
    <source>
        <dbReference type="EMBL" id="OSY36080.1"/>
    </source>
</evidence>
<dbReference type="Proteomes" id="UP000194360">
    <property type="component" value="Unassembled WGS sequence"/>
</dbReference>
<dbReference type="EMBL" id="MIGB01000043">
    <property type="protein sequence ID" value="OSY36080.1"/>
    <property type="molecule type" value="Genomic_DNA"/>
</dbReference>
<dbReference type="RefSeq" id="WP_085915716.1">
    <property type="nucleotide sequence ID" value="NZ_AP018920.1"/>
</dbReference>
<dbReference type="SUPFAM" id="SSF53098">
    <property type="entry name" value="Ribonuclease H-like"/>
    <property type="match status" value="1"/>
</dbReference>
<evidence type="ECO:0000259" key="1">
    <source>
        <dbReference type="SMART" id="SM00479"/>
    </source>
</evidence>
<dbReference type="STRING" id="2074.BG845_05595"/>
<dbReference type="Pfam" id="PF00929">
    <property type="entry name" value="RNase_T"/>
    <property type="match status" value="1"/>
</dbReference>
<evidence type="ECO:0000313" key="3">
    <source>
        <dbReference type="Proteomes" id="UP000194360"/>
    </source>
</evidence>
<protein>
    <submittedName>
        <fullName evidence="2">Exonuclease</fullName>
    </submittedName>
</protein>
<accession>A0A1Y2MLF5</accession>
<keyword evidence="2" id="KW-0269">Exonuclease</keyword>
<keyword evidence="2" id="KW-0540">Nuclease</keyword>
<dbReference type="InterPro" id="IPR013520">
    <property type="entry name" value="Ribonucl_H"/>
</dbReference>
<dbReference type="InterPro" id="IPR012337">
    <property type="entry name" value="RNaseH-like_sf"/>
</dbReference>
<dbReference type="SMART" id="SM00479">
    <property type="entry name" value="EXOIII"/>
    <property type="match status" value="1"/>
</dbReference>